<keyword evidence="2" id="KW-1185">Reference proteome</keyword>
<organism evidence="1 2">
    <name type="scientific">Pseudoflavonifractor intestinihominis</name>
    <dbReference type="NCBI Taxonomy" id="3133171"/>
    <lineage>
        <taxon>Bacteria</taxon>
        <taxon>Bacillati</taxon>
        <taxon>Bacillota</taxon>
        <taxon>Clostridia</taxon>
        <taxon>Eubacteriales</taxon>
        <taxon>Oscillospiraceae</taxon>
        <taxon>Pseudoflavonifractor</taxon>
    </lineage>
</organism>
<proteinExistence type="predicted"/>
<sequence length="158" mass="18698">METVKGKLFQEISTKRVLSICYQADENYYDLIRNAQRQGFRQIIITSDIMLGLCEHFLLEKNIEILSFDFLVEDDELDETIKSMLSSLYQNKAYWSVLRRYMEFLQKEDSIDIKSTLFMEKPSGEHFSLYVNGIFTASRQYYKKISDFLSEYIARCLG</sequence>
<evidence type="ECO:0000313" key="2">
    <source>
        <dbReference type="Proteomes" id="UP001464378"/>
    </source>
</evidence>
<protein>
    <submittedName>
        <fullName evidence="1">Uncharacterized protein</fullName>
    </submittedName>
</protein>
<dbReference type="RefSeq" id="WP_349230891.1">
    <property type="nucleotide sequence ID" value="NZ_JBBMFK010000003.1"/>
</dbReference>
<name>A0ABV1E4U0_9FIRM</name>
<evidence type="ECO:0000313" key="1">
    <source>
        <dbReference type="EMBL" id="MEQ2442329.1"/>
    </source>
</evidence>
<reference evidence="1 2" key="1">
    <citation type="submission" date="2024-03" db="EMBL/GenBank/DDBJ databases">
        <title>Human intestinal bacterial collection.</title>
        <authorList>
            <person name="Pauvert C."/>
            <person name="Hitch T.C.A."/>
            <person name="Clavel T."/>
        </authorList>
    </citation>
    <scope>NUCLEOTIDE SEQUENCE [LARGE SCALE GENOMIC DNA]</scope>
    <source>
        <strain evidence="1 2">CLA-AP-H29</strain>
    </source>
</reference>
<dbReference type="EMBL" id="JBBMFK010000003">
    <property type="protein sequence ID" value="MEQ2442329.1"/>
    <property type="molecule type" value="Genomic_DNA"/>
</dbReference>
<dbReference type="Proteomes" id="UP001464378">
    <property type="component" value="Unassembled WGS sequence"/>
</dbReference>
<gene>
    <name evidence="1" type="ORF">WMO64_02470</name>
</gene>
<accession>A0ABV1E4U0</accession>
<comment type="caution">
    <text evidence="1">The sequence shown here is derived from an EMBL/GenBank/DDBJ whole genome shotgun (WGS) entry which is preliminary data.</text>
</comment>